<dbReference type="EMBL" id="NRRY01000019">
    <property type="protein sequence ID" value="MBK1619314.1"/>
    <property type="molecule type" value="Genomic_DNA"/>
</dbReference>
<evidence type="ECO:0000313" key="1">
    <source>
        <dbReference type="EMBL" id="MBK1619314.1"/>
    </source>
</evidence>
<accession>A0A9X0W9C2</accession>
<reference evidence="1 2" key="1">
    <citation type="journal article" date="2020" name="Microorganisms">
        <title>Osmotic Adaptation and Compatible Solute Biosynthesis of Phototrophic Bacteria as Revealed from Genome Analyses.</title>
        <authorList>
            <person name="Imhoff J.F."/>
            <person name="Rahn T."/>
            <person name="Kunzel S."/>
            <person name="Keller A."/>
            <person name="Neulinger S.C."/>
        </authorList>
    </citation>
    <scope>NUCLEOTIDE SEQUENCE [LARGE SCALE GENOMIC DNA]</scope>
    <source>
        <strain evidence="1 2">DSM 25653</strain>
    </source>
</reference>
<dbReference type="InterPro" id="IPR014056">
    <property type="entry name" value="TypeIITA-like_toxin_pred"/>
</dbReference>
<dbReference type="PIRSF" id="PIRSF028744">
    <property type="entry name" value="Addict_mod_HI1419"/>
    <property type="match status" value="1"/>
</dbReference>
<protein>
    <submittedName>
        <fullName evidence="1">Addiction module killer protein</fullName>
    </submittedName>
</protein>
<dbReference type="PANTHER" id="PTHR41791">
    <property type="entry name" value="SSL7039 PROTEIN"/>
    <property type="match status" value="1"/>
</dbReference>
<dbReference type="RefSeq" id="WP_200244543.1">
    <property type="nucleotide sequence ID" value="NZ_NRRY01000019.1"/>
</dbReference>
<dbReference type="AlphaFoldDB" id="A0A9X0W9C2"/>
<proteinExistence type="predicted"/>
<sequence>MFRIKQTPQFAAWLSGIKDGLTRRRLATRLRKASLGNLGDVKPVGNGVFEMREYFGPGWRLYYIQRGATLILMLGGGDKSTQQADIAKAIALASTLED</sequence>
<dbReference type="NCBIfam" id="TIGR02683">
    <property type="entry name" value="upstrm_HI1419"/>
    <property type="match status" value="1"/>
</dbReference>
<gene>
    <name evidence="1" type="ORF">CKO42_12875</name>
</gene>
<evidence type="ECO:0000313" key="2">
    <source>
        <dbReference type="Proteomes" id="UP001138768"/>
    </source>
</evidence>
<keyword evidence="2" id="KW-1185">Reference proteome</keyword>
<name>A0A9X0W9C2_9GAMM</name>
<organism evidence="1 2">
    <name type="scientific">Lamprobacter modestohalophilus</name>
    <dbReference type="NCBI Taxonomy" id="1064514"/>
    <lineage>
        <taxon>Bacteria</taxon>
        <taxon>Pseudomonadati</taxon>
        <taxon>Pseudomonadota</taxon>
        <taxon>Gammaproteobacteria</taxon>
        <taxon>Chromatiales</taxon>
        <taxon>Chromatiaceae</taxon>
        <taxon>Lamprobacter</taxon>
    </lineage>
</organism>
<comment type="caution">
    <text evidence="1">The sequence shown here is derived from an EMBL/GenBank/DDBJ whole genome shotgun (WGS) entry which is preliminary data.</text>
</comment>
<dbReference type="Proteomes" id="UP001138768">
    <property type="component" value="Unassembled WGS sequence"/>
</dbReference>
<dbReference type="PANTHER" id="PTHR41791:SF1">
    <property type="entry name" value="SSL7039 PROTEIN"/>
    <property type="match status" value="1"/>
</dbReference>